<dbReference type="PANTHER" id="PTHR10755:SF3">
    <property type="entry name" value="COPROPORPHYRINOGEN OXIDASE"/>
    <property type="match status" value="1"/>
</dbReference>
<dbReference type="SUPFAM" id="SSF102886">
    <property type="entry name" value="Coproporphyrinogen III oxidase"/>
    <property type="match status" value="1"/>
</dbReference>
<dbReference type="InParanoid" id="A0A1E7FAC1"/>
<name>A0A1E7FAC1_9STRA</name>
<reference evidence="2 3" key="1">
    <citation type="submission" date="2016-09" db="EMBL/GenBank/DDBJ databases">
        <title>Extensive genetic diversity and differential bi-allelic expression allows diatom success in the polar Southern Ocean.</title>
        <authorList>
            <consortium name="DOE Joint Genome Institute"/>
            <person name="Mock T."/>
            <person name="Otillar R.P."/>
            <person name="Strauss J."/>
            <person name="Dupont C."/>
            <person name="Frickenhaus S."/>
            <person name="Maumus F."/>
            <person name="Mcmullan M."/>
            <person name="Sanges R."/>
            <person name="Schmutz J."/>
            <person name="Toseland A."/>
            <person name="Valas R."/>
            <person name="Veluchamy A."/>
            <person name="Ward B.J."/>
            <person name="Allen A."/>
            <person name="Barry K."/>
            <person name="Falciatore A."/>
            <person name="Ferrante M."/>
            <person name="Fortunato A.E."/>
            <person name="Gloeckner G."/>
            <person name="Gruber A."/>
            <person name="Hipkin R."/>
            <person name="Janech M."/>
            <person name="Kroth P."/>
            <person name="Leese F."/>
            <person name="Lindquist E."/>
            <person name="Lyon B.R."/>
            <person name="Martin J."/>
            <person name="Mayer C."/>
            <person name="Parker M."/>
            <person name="Quesneville H."/>
            <person name="Raymond J."/>
            <person name="Uhlig C."/>
            <person name="Valentin K.U."/>
            <person name="Worden A.Z."/>
            <person name="Armbrust E.V."/>
            <person name="Bowler C."/>
            <person name="Green B."/>
            <person name="Moulton V."/>
            <person name="Van Oosterhout C."/>
            <person name="Grigoriev I."/>
        </authorList>
    </citation>
    <scope>NUCLEOTIDE SEQUENCE [LARGE SCALE GENOMIC DNA]</scope>
    <source>
        <strain evidence="2 3">CCMP1102</strain>
    </source>
</reference>
<keyword evidence="1" id="KW-0732">Signal</keyword>
<dbReference type="InterPro" id="IPR036406">
    <property type="entry name" value="Coprogen_oxidase_aer_sf"/>
</dbReference>
<keyword evidence="3" id="KW-1185">Reference proteome</keyword>
<dbReference type="GO" id="GO:0006782">
    <property type="term" value="P:protoporphyrinogen IX biosynthetic process"/>
    <property type="evidence" value="ECO:0007669"/>
    <property type="project" value="UniProtKB-UniPathway"/>
</dbReference>
<protein>
    <submittedName>
        <fullName evidence="2">Coproporphyrinogen III oxidase</fullName>
    </submittedName>
</protein>
<dbReference type="FunCoup" id="A0A1E7FAC1">
    <property type="interactions" value="201"/>
</dbReference>
<dbReference type="Proteomes" id="UP000095751">
    <property type="component" value="Unassembled WGS sequence"/>
</dbReference>
<dbReference type="Pfam" id="PF01218">
    <property type="entry name" value="Coprogen_oxidas"/>
    <property type="match status" value="1"/>
</dbReference>
<dbReference type="GO" id="GO:0005737">
    <property type="term" value="C:cytoplasm"/>
    <property type="evidence" value="ECO:0007669"/>
    <property type="project" value="TreeGrafter"/>
</dbReference>
<dbReference type="Gene3D" id="3.40.1500.10">
    <property type="entry name" value="Coproporphyrinogen III oxidase, aerobic"/>
    <property type="match status" value="1"/>
</dbReference>
<dbReference type="GO" id="GO:0004109">
    <property type="term" value="F:coproporphyrinogen oxidase activity"/>
    <property type="evidence" value="ECO:0007669"/>
    <property type="project" value="InterPro"/>
</dbReference>
<gene>
    <name evidence="2" type="primary">CPX1</name>
    <name evidence="2" type="ORF">FRACYDRAFT_240805</name>
</gene>
<dbReference type="InterPro" id="IPR001260">
    <property type="entry name" value="Coprogen_oxidase_aer"/>
</dbReference>
<evidence type="ECO:0000256" key="1">
    <source>
        <dbReference type="SAM" id="SignalP"/>
    </source>
</evidence>
<feature type="chain" id="PRO_5009192872" evidence="1">
    <location>
        <begin position="23"/>
        <end position="415"/>
    </location>
</feature>
<dbReference type="PANTHER" id="PTHR10755">
    <property type="entry name" value="COPROPORPHYRINOGEN III OXIDASE, MITOCHONDRIAL"/>
    <property type="match status" value="1"/>
</dbReference>
<dbReference type="AlphaFoldDB" id="A0A1E7FAC1"/>
<dbReference type="OrthoDB" id="15318at2759"/>
<feature type="signal peptide" evidence="1">
    <location>
        <begin position="1"/>
        <end position="22"/>
    </location>
</feature>
<proteinExistence type="predicted"/>
<evidence type="ECO:0000313" key="3">
    <source>
        <dbReference type="Proteomes" id="UP000095751"/>
    </source>
</evidence>
<sequence>MTFMTIAFVLQFTLCSLVLVTGFVQQHPSASSCLGGSLLSSSSSSTTSSTADDANKTIKAAAVLESEGSDDASNSSLKLFNEFALFLQEKQLDIINDIEELEKKSGNIENKFSNDCWGVFAEEDESEGGGSGGKTRVIQKGNIVEKGACSFTLINGGKLTKERAESIRGRNNDNDSSNDSINIKEGDKYYAAALSMVLHTRSPMVPTFRSDVRIFLVESTTTGGEGKGETKTTLAWFGGGSDLTPYYLFDEDIMFFHQQLYNLCTKHSDANDMIDYRKMKIACDDYFFLPARNEHRGVGGMFFDDLPATYKTMNFVQDVTKNWMSSWFPIIQKRQSLTYTDQQKEWQLLRRGRYLEFNLLYDRGVKFGLSNLNPRVEGVMVSAPPLIAWEYNHLIEPNSEEERLMKILKSPIEWV</sequence>
<organism evidence="2 3">
    <name type="scientific">Fragilariopsis cylindrus CCMP1102</name>
    <dbReference type="NCBI Taxonomy" id="635003"/>
    <lineage>
        <taxon>Eukaryota</taxon>
        <taxon>Sar</taxon>
        <taxon>Stramenopiles</taxon>
        <taxon>Ochrophyta</taxon>
        <taxon>Bacillariophyta</taxon>
        <taxon>Bacillariophyceae</taxon>
        <taxon>Bacillariophycidae</taxon>
        <taxon>Bacillariales</taxon>
        <taxon>Bacillariaceae</taxon>
        <taxon>Fragilariopsis</taxon>
    </lineage>
</organism>
<accession>A0A1E7FAC1</accession>
<evidence type="ECO:0000313" key="2">
    <source>
        <dbReference type="EMBL" id="OEU14975.1"/>
    </source>
</evidence>
<dbReference type="KEGG" id="fcy:FRACYDRAFT_240805"/>
<dbReference type="PRINTS" id="PR00073">
    <property type="entry name" value="COPRGNOXDASE"/>
</dbReference>
<dbReference type="EMBL" id="KV784360">
    <property type="protein sequence ID" value="OEU14975.1"/>
    <property type="molecule type" value="Genomic_DNA"/>
</dbReference>
<dbReference type="UniPathway" id="UPA00251">
    <property type="reaction ID" value="UER00322"/>
</dbReference>